<feature type="domain" description="DUF1549" evidence="2">
    <location>
        <begin position="165"/>
        <end position="365"/>
    </location>
</feature>
<evidence type="ECO:0000259" key="4">
    <source>
        <dbReference type="Pfam" id="PF07635"/>
    </source>
</evidence>
<feature type="chain" id="PRO_5021917885" evidence="1">
    <location>
        <begin position="27"/>
        <end position="863"/>
    </location>
</feature>
<dbReference type="PANTHER" id="PTHR35889:SF3">
    <property type="entry name" value="F-BOX DOMAIN-CONTAINING PROTEIN"/>
    <property type="match status" value="1"/>
</dbReference>
<dbReference type="EMBL" id="CP036349">
    <property type="protein sequence ID" value="QDV73987.1"/>
    <property type="molecule type" value="Genomic_DNA"/>
</dbReference>
<dbReference type="AlphaFoldDB" id="A0A518K893"/>
<keyword evidence="1" id="KW-0732">Signal</keyword>
<evidence type="ECO:0000256" key="1">
    <source>
        <dbReference type="SAM" id="SignalP"/>
    </source>
</evidence>
<accession>A0A518K893</accession>
<dbReference type="Pfam" id="PF07583">
    <property type="entry name" value="PSCyt2"/>
    <property type="match status" value="1"/>
</dbReference>
<dbReference type="KEGG" id="bmei:Spa11_21860"/>
<protein>
    <submittedName>
        <fullName evidence="5">Planctomycete cytochrome C</fullName>
    </submittedName>
</protein>
<keyword evidence="6" id="KW-1185">Reference proteome</keyword>
<name>A0A518K893_9BACT</name>
<dbReference type="InterPro" id="IPR011429">
    <property type="entry name" value="Cyt_c_Planctomycete-type"/>
</dbReference>
<evidence type="ECO:0000259" key="2">
    <source>
        <dbReference type="Pfam" id="PF07583"/>
    </source>
</evidence>
<dbReference type="Pfam" id="PF07635">
    <property type="entry name" value="PSCyt1"/>
    <property type="match status" value="1"/>
</dbReference>
<feature type="signal peptide" evidence="1">
    <location>
        <begin position="1"/>
        <end position="26"/>
    </location>
</feature>
<evidence type="ECO:0000313" key="6">
    <source>
        <dbReference type="Proteomes" id="UP000316426"/>
    </source>
</evidence>
<gene>
    <name evidence="5" type="ORF">Spa11_21860</name>
</gene>
<dbReference type="PANTHER" id="PTHR35889">
    <property type="entry name" value="CYCLOINULO-OLIGOSACCHARIDE FRUCTANOTRANSFERASE-RELATED"/>
    <property type="match status" value="1"/>
</dbReference>
<sequence length="863" mass="94841" precursor="true">MRKRWVAVLSLASTLAWALLAGGAFGDGSALDHFERRIRPVLIEHCYPCHSQASGVTQGGLRLDTAAAMCRGGDSGPVLSADTPEDSPLLQALRYEGYEMPPSGKLPDETIAAFAEWIAAGAHDPREGDEPITEPPTIDAKSHWSFQPIERPEVPQVESAGVRTPIDAFVTAKQREAGVEPAPAATSHDLLRRVYFDLTGLPPTAAEIERFQNDPSDEAYEAIVDALLASPRFGERWGRYWLDVARYADTKGYVFEEDRNYPNAYRYRDWVIASFNDDLPYDQFLIAQIAADQLGEEAPREAMGYLTLGRRFLNNPHDIIDDRIDVVTRGMLGLTVACARCHDHKYDPIPTADYYSLYSVFASSEEQKPENCPPVLVDRAEPVQQVVFLRGNPGMRGEPTPRQFLACVTDGDRRPFEKGSGRRELAEAIASPDNPLTARVWANRVWGWLFGRGLVATASDFGLRGEAPTHPELLDYLATALIDDGWSTKRLVRRIVLSSVYRQSCEAPPASLETDPGNTLLTRRERRRLDLEANRDAVLQACGRLDLAMGGPSQQLVGDTPTTRRAVYGFVERQNLPAFFRTFDFPSPDTHASNRAVTVSPQQALYFLNSPLMIANAAALAEHSAEAGADEAARVEWMFRQTQGRRPSDAERADLFAFLTDPAAAEAPPAPEWSYGWGRIDEASVTIDFHVLPHFKGDAWQGGPELPDPSIGWVMLNAGGGHPGDTTHQAIRRWTAPAPGDVTVAGKLSHGSDQGDGVRARVVHSVGAITGEWTAANATTDTGTQPMRVAAGDTIDFVVDCRESEAFDSFGWDVTLNLLREGEEVATPYRSTTGFEGPAPAPLDRWGRLAQVLLMCNEFQFVD</sequence>
<evidence type="ECO:0000259" key="3">
    <source>
        <dbReference type="Pfam" id="PF07587"/>
    </source>
</evidence>
<reference evidence="5 6" key="1">
    <citation type="submission" date="2019-02" db="EMBL/GenBank/DDBJ databases">
        <title>Deep-cultivation of Planctomycetes and their phenomic and genomic characterization uncovers novel biology.</title>
        <authorList>
            <person name="Wiegand S."/>
            <person name="Jogler M."/>
            <person name="Boedeker C."/>
            <person name="Pinto D."/>
            <person name="Vollmers J."/>
            <person name="Rivas-Marin E."/>
            <person name="Kohn T."/>
            <person name="Peeters S.H."/>
            <person name="Heuer A."/>
            <person name="Rast P."/>
            <person name="Oberbeckmann S."/>
            <person name="Bunk B."/>
            <person name="Jeske O."/>
            <person name="Meyerdierks A."/>
            <person name="Storesund J.E."/>
            <person name="Kallscheuer N."/>
            <person name="Luecker S."/>
            <person name="Lage O.M."/>
            <person name="Pohl T."/>
            <person name="Merkel B.J."/>
            <person name="Hornburger P."/>
            <person name="Mueller R.-W."/>
            <person name="Bruemmer F."/>
            <person name="Labrenz M."/>
            <person name="Spormann A.M."/>
            <person name="Op den Camp H."/>
            <person name="Overmann J."/>
            <person name="Amann R."/>
            <person name="Jetten M.S.M."/>
            <person name="Mascher T."/>
            <person name="Medema M.H."/>
            <person name="Devos D.P."/>
            <person name="Kaster A.-K."/>
            <person name="Ovreas L."/>
            <person name="Rohde M."/>
            <person name="Galperin M.Y."/>
            <person name="Jogler C."/>
        </authorList>
    </citation>
    <scope>NUCLEOTIDE SEQUENCE [LARGE SCALE GENOMIC DNA]</scope>
    <source>
        <strain evidence="5 6">Spa11</strain>
    </source>
</reference>
<dbReference type="Proteomes" id="UP000316426">
    <property type="component" value="Chromosome"/>
</dbReference>
<organism evidence="5 6">
    <name type="scientific">Botrimarina mediterranea</name>
    <dbReference type="NCBI Taxonomy" id="2528022"/>
    <lineage>
        <taxon>Bacteria</taxon>
        <taxon>Pseudomonadati</taxon>
        <taxon>Planctomycetota</taxon>
        <taxon>Planctomycetia</taxon>
        <taxon>Pirellulales</taxon>
        <taxon>Lacipirellulaceae</taxon>
        <taxon>Botrimarina</taxon>
    </lineage>
</organism>
<feature type="domain" description="Cytochrome C Planctomycete-type" evidence="4">
    <location>
        <begin position="46"/>
        <end position="104"/>
    </location>
</feature>
<dbReference type="InterPro" id="IPR011444">
    <property type="entry name" value="DUF1549"/>
</dbReference>
<proteinExistence type="predicted"/>
<dbReference type="InterPro" id="IPR022655">
    <property type="entry name" value="DUF1553"/>
</dbReference>
<evidence type="ECO:0000313" key="5">
    <source>
        <dbReference type="EMBL" id="QDV73987.1"/>
    </source>
</evidence>
<dbReference type="Pfam" id="PF07587">
    <property type="entry name" value="PSD1"/>
    <property type="match status" value="1"/>
</dbReference>
<feature type="domain" description="DUF1553" evidence="3">
    <location>
        <begin position="421"/>
        <end position="658"/>
    </location>
</feature>
<dbReference type="RefSeq" id="WP_197529899.1">
    <property type="nucleotide sequence ID" value="NZ_CP036349.1"/>
</dbReference>